<dbReference type="AlphaFoldDB" id="A0A6C0BDF7"/>
<accession>A0A6C0BDF7</accession>
<protein>
    <submittedName>
        <fullName evidence="1">Uncharacterized protein</fullName>
    </submittedName>
</protein>
<evidence type="ECO:0000313" key="1">
    <source>
        <dbReference type="EMBL" id="QHS90032.1"/>
    </source>
</evidence>
<dbReference type="EMBL" id="MN739123">
    <property type="protein sequence ID" value="QHS90032.1"/>
    <property type="molecule type" value="Genomic_DNA"/>
</dbReference>
<sequence>METNDNILKFPYFYFRIKGYEIIIYTKDEKYLVIKYFGEVIFSKILLNTDNIIFLLTETYPLQDSLKLIYNKDNFSKSRNNKYAYNVAKISYDIIKRLFISNIGVIQFKKLQSVFIKVSLSIVSIVKNLDENVANIINNTFIILLNYGRQNKMLFKSQNEVKILLKSLNEWRMRSLKLITIKNLEESSLQEILFYITNADKIITDGCITYSDNKLKIKAFVGNNECDIISFNL</sequence>
<name>A0A6C0BDF7_9ZZZZ</name>
<proteinExistence type="predicted"/>
<organism evidence="1">
    <name type="scientific">viral metagenome</name>
    <dbReference type="NCBI Taxonomy" id="1070528"/>
    <lineage>
        <taxon>unclassified sequences</taxon>
        <taxon>metagenomes</taxon>
        <taxon>organismal metagenomes</taxon>
    </lineage>
</organism>
<reference evidence="1" key="1">
    <citation type="journal article" date="2020" name="Nature">
        <title>Giant virus diversity and host interactions through global metagenomics.</title>
        <authorList>
            <person name="Schulz F."/>
            <person name="Roux S."/>
            <person name="Paez-Espino D."/>
            <person name="Jungbluth S."/>
            <person name="Walsh D.A."/>
            <person name="Denef V.J."/>
            <person name="McMahon K.D."/>
            <person name="Konstantinidis K.T."/>
            <person name="Eloe-Fadrosh E.A."/>
            <person name="Kyrpides N.C."/>
            <person name="Woyke T."/>
        </authorList>
    </citation>
    <scope>NUCLEOTIDE SEQUENCE</scope>
    <source>
        <strain evidence="1">GVMAG-M-3300010160-4</strain>
    </source>
</reference>